<dbReference type="AlphaFoldDB" id="M0BA86"/>
<dbReference type="Gene3D" id="1.10.10.10">
    <property type="entry name" value="Winged helix-like DNA-binding domain superfamily/Winged helix DNA-binding domain"/>
    <property type="match status" value="1"/>
</dbReference>
<keyword evidence="2" id="KW-1185">Reference proteome</keyword>
<organism evidence="1 2">
    <name type="scientific">Natrialba aegyptia DSM 13077</name>
    <dbReference type="NCBI Taxonomy" id="1227491"/>
    <lineage>
        <taxon>Archaea</taxon>
        <taxon>Methanobacteriati</taxon>
        <taxon>Methanobacteriota</taxon>
        <taxon>Stenosarchaea group</taxon>
        <taxon>Halobacteria</taxon>
        <taxon>Halobacteriales</taxon>
        <taxon>Natrialbaceae</taxon>
        <taxon>Natrialba</taxon>
    </lineage>
</organism>
<dbReference type="SUPFAM" id="SSF46785">
    <property type="entry name" value="Winged helix' DNA-binding domain"/>
    <property type="match status" value="1"/>
</dbReference>
<dbReference type="EMBL" id="AOIP01000014">
    <property type="protein sequence ID" value="ELZ07816.1"/>
    <property type="molecule type" value="Genomic_DNA"/>
</dbReference>
<proteinExistence type="predicted"/>
<reference evidence="1 2" key="1">
    <citation type="journal article" date="2014" name="PLoS Genet.">
        <title>Phylogenetically driven sequencing of extremely halophilic archaea reveals strategies for static and dynamic osmo-response.</title>
        <authorList>
            <person name="Becker E.A."/>
            <person name="Seitzer P.M."/>
            <person name="Tritt A."/>
            <person name="Larsen D."/>
            <person name="Krusor M."/>
            <person name="Yao A.I."/>
            <person name="Wu D."/>
            <person name="Madern D."/>
            <person name="Eisen J.A."/>
            <person name="Darling A.E."/>
            <person name="Facciotti M.T."/>
        </authorList>
    </citation>
    <scope>NUCLEOTIDE SEQUENCE [LARGE SCALE GENOMIC DNA]</scope>
    <source>
        <strain evidence="1 2">DSM 13077</strain>
    </source>
</reference>
<dbReference type="Proteomes" id="UP000011591">
    <property type="component" value="Unassembled WGS sequence"/>
</dbReference>
<name>M0BA86_9EURY</name>
<dbReference type="RefSeq" id="WP_006664162.1">
    <property type="nucleotide sequence ID" value="NZ_AOIP01000014.1"/>
</dbReference>
<evidence type="ECO:0000313" key="2">
    <source>
        <dbReference type="Proteomes" id="UP000011591"/>
    </source>
</evidence>
<evidence type="ECO:0000313" key="1">
    <source>
        <dbReference type="EMBL" id="ELZ07816.1"/>
    </source>
</evidence>
<comment type="caution">
    <text evidence="1">The sequence shown here is derived from an EMBL/GenBank/DDBJ whole genome shotgun (WGS) entry which is preliminary data.</text>
</comment>
<dbReference type="InterPro" id="IPR036388">
    <property type="entry name" value="WH-like_DNA-bd_sf"/>
</dbReference>
<gene>
    <name evidence="1" type="ORF">C480_03144</name>
</gene>
<evidence type="ECO:0008006" key="3">
    <source>
        <dbReference type="Google" id="ProtNLM"/>
    </source>
</evidence>
<dbReference type="Pfam" id="PF12840">
    <property type="entry name" value="HTH_20"/>
    <property type="match status" value="1"/>
</dbReference>
<dbReference type="OrthoDB" id="10985at2157"/>
<dbReference type="PATRIC" id="fig|1227491.4.peg.644"/>
<protein>
    <recommendedName>
        <fullName evidence="3">ArsR family transcriptional regulator</fullName>
    </recommendedName>
</protein>
<sequence length="121" mass="13620">MSLDCSTGETPPLAAIIDALDDPDCRAIIALLETPQTAREVADKTDLPLSTTYRKLDRLRDAALIAETTEHHRGRHDSTHYVATFDRIDIELDDDREFSVDLGRAATQSLELRERLRNSED</sequence>
<accession>M0BA86</accession>
<dbReference type="InterPro" id="IPR036390">
    <property type="entry name" value="WH_DNA-bd_sf"/>
</dbReference>